<feature type="transmembrane region" description="Helical" evidence="1">
    <location>
        <begin position="12"/>
        <end position="30"/>
    </location>
</feature>
<name>A0A2S7VYS8_PHOAN</name>
<gene>
    <name evidence="2" type="ORF">BTO08_05525</name>
</gene>
<evidence type="ECO:0000313" key="3">
    <source>
        <dbReference type="Proteomes" id="UP000238730"/>
    </source>
</evidence>
<protein>
    <submittedName>
        <fullName evidence="2">Uncharacterized protein</fullName>
    </submittedName>
</protein>
<evidence type="ECO:0000256" key="1">
    <source>
        <dbReference type="SAM" id="Phobius"/>
    </source>
</evidence>
<dbReference type="Proteomes" id="UP000238730">
    <property type="component" value="Unassembled WGS sequence"/>
</dbReference>
<dbReference type="RefSeq" id="WP_105060226.1">
    <property type="nucleotide sequence ID" value="NZ_MSCJ01000001.1"/>
</dbReference>
<dbReference type="EMBL" id="MSCJ01000001">
    <property type="protein sequence ID" value="PQJ66923.1"/>
    <property type="molecule type" value="Genomic_DNA"/>
</dbReference>
<dbReference type="AlphaFoldDB" id="A0A2S7VYS8"/>
<organism evidence="2 3">
    <name type="scientific">Photobacterium angustum</name>
    <dbReference type="NCBI Taxonomy" id="661"/>
    <lineage>
        <taxon>Bacteria</taxon>
        <taxon>Pseudomonadati</taxon>
        <taxon>Pseudomonadota</taxon>
        <taxon>Gammaproteobacteria</taxon>
        <taxon>Vibrionales</taxon>
        <taxon>Vibrionaceae</taxon>
        <taxon>Photobacterium</taxon>
    </lineage>
</organism>
<proteinExistence type="predicted"/>
<evidence type="ECO:0000313" key="2">
    <source>
        <dbReference type="EMBL" id="PQJ66923.1"/>
    </source>
</evidence>
<keyword evidence="1" id="KW-1133">Transmembrane helix</keyword>
<accession>A0A2S7VYS8</accession>
<reference evidence="2 3" key="1">
    <citation type="submission" date="2016-12" db="EMBL/GenBank/DDBJ databases">
        <title>Diversity of luminous bacteria.</title>
        <authorList>
            <person name="Yoshizawa S."/>
            <person name="Kogure K."/>
        </authorList>
    </citation>
    <scope>NUCLEOTIDE SEQUENCE [LARGE SCALE GENOMIC DNA]</scope>
    <source>
        <strain evidence="2 3">LC1-200</strain>
    </source>
</reference>
<keyword evidence="1" id="KW-0472">Membrane</keyword>
<dbReference type="OrthoDB" id="5917376at2"/>
<comment type="caution">
    <text evidence="2">The sequence shown here is derived from an EMBL/GenBank/DDBJ whole genome shotgun (WGS) entry which is preliminary data.</text>
</comment>
<sequence length="151" mass="16746">MAAEKLTRGRLIQIIVLMTILISAFIWRTVTYTSPEGEDDIKDGVKICQLDTTNCQYLLDDKNVDVQLLTKDPSAQAPIQLQITNIDVKPSATVSGVSMNMGTVPIVFTQHNKNTWVGEFTVPECTHNPMVWAVDITAKNTTMSSQFTVTK</sequence>
<keyword evidence="1" id="KW-0812">Transmembrane</keyword>